<sequence length="250" mass="26403">MTDNAPSDWTPWTAPEWRTRSLAGPDGRRMDLMLALPQGEAPSGGWPVLLALDGDRFFAPLAGAAAALSRRTAKTGVIPMVVAALAHRSDAGGLEDQRARDFTRRPSADPAWTRPSGGGDALHRWIADRVLPMLAEVAPVDAARAALFGHSLGGLFVLETLQAEPSLFARWIAVSPSLWWSTPSPDIATPAVLVGCGEAETARDMRDRIAAWAAAKPDGAIFKQAPAADHGAAPFALIPDILRHASGAEA</sequence>
<evidence type="ECO:0000313" key="4">
    <source>
        <dbReference type="Proteomes" id="UP001213664"/>
    </source>
</evidence>
<dbReference type="AlphaFoldDB" id="A0AAJ5WZR9"/>
<organism evidence="3 4">
    <name type="scientific">Candidatus Brevundimonas colombiensis</name>
    <dbReference type="NCBI Taxonomy" id="3121376"/>
    <lineage>
        <taxon>Bacteria</taxon>
        <taxon>Pseudomonadati</taxon>
        <taxon>Pseudomonadota</taxon>
        <taxon>Alphaproteobacteria</taxon>
        <taxon>Caulobacterales</taxon>
        <taxon>Caulobacteraceae</taxon>
        <taxon>Brevundimonas</taxon>
    </lineage>
</organism>
<dbReference type="InterPro" id="IPR029058">
    <property type="entry name" value="AB_hydrolase_fold"/>
</dbReference>
<evidence type="ECO:0000256" key="1">
    <source>
        <dbReference type="ARBA" id="ARBA00005622"/>
    </source>
</evidence>
<keyword evidence="2 3" id="KW-0378">Hydrolase</keyword>
<dbReference type="Proteomes" id="UP001213664">
    <property type="component" value="Chromosome"/>
</dbReference>
<name>A0AAJ5WZR9_9CAUL</name>
<comment type="similarity">
    <text evidence="1">Belongs to the esterase D family.</text>
</comment>
<dbReference type="PANTHER" id="PTHR40841:SF2">
    <property type="entry name" value="SIDEROPHORE-DEGRADING ESTERASE (EUROFUNG)"/>
    <property type="match status" value="1"/>
</dbReference>
<evidence type="ECO:0000313" key="3">
    <source>
        <dbReference type="EMBL" id="WEK40156.1"/>
    </source>
</evidence>
<dbReference type="InterPro" id="IPR000801">
    <property type="entry name" value="Esterase-like"/>
</dbReference>
<dbReference type="EMBL" id="CP119326">
    <property type="protein sequence ID" value="WEK40156.1"/>
    <property type="molecule type" value="Genomic_DNA"/>
</dbReference>
<reference evidence="3" key="1">
    <citation type="submission" date="2023-03" db="EMBL/GenBank/DDBJ databases">
        <title>Andean soil-derived lignocellulolytic bacterial consortium as a source of novel taxa and putative plastic-active enzymes.</title>
        <authorList>
            <person name="Diaz-Garcia L."/>
            <person name="Chuvochina M."/>
            <person name="Feuerriegel G."/>
            <person name="Bunk B."/>
            <person name="Sproer C."/>
            <person name="Streit W.R."/>
            <person name="Rodriguez L.M."/>
            <person name="Overmann J."/>
            <person name="Jimenez D.J."/>
        </authorList>
    </citation>
    <scope>NUCLEOTIDE SEQUENCE</scope>
    <source>
        <strain evidence="3">MAG 833</strain>
    </source>
</reference>
<dbReference type="Gene3D" id="3.40.50.1820">
    <property type="entry name" value="alpha/beta hydrolase"/>
    <property type="match status" value="1"/>
</dbReference>
<dbReference type="SUPFAM" id="SSF53474">
    <property type="entry name" value="alpha/beta-Hydrolases"/>
    <property type="match status" value="1"/>
</dbReference>
<accession>A0AAJ5WZR9</accession>
<evidence type="ECO:0000256" key="2">
    <source>
        <dbReference type="ARBA" id="ARBA00022801"/>
    </source>
</evidence>
<dbReference type="InterPro" id="IPR052558">
    <property type="entry name" value="Siderophore_Hydrolase_D"/>
</dbReference>
<dbReference type="Pfam" id="PF00756">
    <property type="entry name" value="Esterase"/>
    <property type="match status" value="1"/>
</dbReference>
<proteinExistence type="inferred from homology"/>
<protein>
    <submittedName>
        <fullName evidence="3">Alpha/beta hydrolase-fold protein</fullName>
    </submittedName>
</protein>
<dbReference type="GO" id="GO:0016788">
    <property type="term" value="F:hydrolase activity, acting on ester bonds"/>
    <property type="evidence" value="ECO:0007669"/>
    <property type="project" value="TreeGrafter"/>
</dbReference>
<gene>
    <name evidence="3" type="ORF">P0Y50_00725</name>
</gene>
<dbReference type="PANTHER" id="PTHR40841">
    <property type="entry name" value="SIDEROPHORE TRIACETYLFUSARININE C ESTERASE"/>
    <property type="match status" value="1"/>
</dbReference>